<keyword evidence="3" id="KW-1185">Reference proteome</keyword>
<proteinExistence type="predicted"/>
<sequence>IRLEMQLYLKDGIQEDVKSLLERLTKNKAENNKTSKDKASRTAEEEEENIIINRSAINDLNSLLQKKLS</sequence>
<comment type="caution">
    <text evidence="2">The sequence shown here is derived from an EMBL/GenBank/DDBJ whole genome shotgun (WGS) entry which is preliminary data.</text>
</comment>
<gene>
    <name evidence="2" type="ORF">GMARGA_LOCUS21898</name>
</gene>
<name>A0ABN7VRN9_GIGMA</name>
<evidence type="ECO:0000313" key="2">
    <source>
        <dbReference type="EMBL" id="CAG8795019.1"/>
    </source>
</evidence>
<protein>
    <submittedName>
        <fullName evidence="2">30695_t:CDS:1</fullName>
    </submittedName>
</protein>
<accession>A0ABN7VRN9</accession>
<organism evidence="2 3">
    <name type="scientific">Gigaspora margarita</name>
    <dbReference type="NCBI Taxonomy" id="4874"/>
    <lineage>
        <taxon>Eukaryota</taxon>
        <taxon>Fungi</taxon>
        <taxon>Fungi incertae sedis</taxon>
        <taxon>Mucoromycota</taxon>
        <taxon>Glomeromycotina</taxon>
        <taxon>Glomeromycetes</taxon>
        <taxon>Diversisporales</taxon>
        <taxon>Gigasporaceae</taxon>
        <taxon>Gigaspora</taxon>
    </lineage>
</organism>
<reference evidence="2 3" key="1">
    <citation type="submission" date="2021-06" db="EMBL/GenBank/DDBJ databases">
        <authorList>
            <person name="Kallberg Y."/>
            <person name="Tangrot J."/>
            <person name="Rosling A."/>
        </authorList>
    </citation>
    <scope>NUCLEOTIDE SEQUENCE [LARGE SCALE GENOMIC DNA]</scope>
    <source>
        <strain evidence="2 3">120-4 pot B 10/14</strain>
    </source>
</reference>
<feature type="non-terminal residue" evidence="2">
    <location>
        <position position="1"/>
    </location>
</feature>
<dbReference type="EMBL" id="CAJVQB010020649">
    <property type="protein sequence ID" value="CAG8795019.1"/>
    <property type="molecule type" value="Genomic_DNA"/>
</dbReference>
<feature type="compositionally biased region" description="Basic and acidic residues" evidence="1">
    <location>
        <begin position="26"/>
        <end position="43"/>
    </location>
</feature>
<feature type="region of interest" description="Disordered" evidence="1">
    <location>
        <begin position="26"/>
        <end position="48"/>
    </location>
</feature>
<evidence type="ECO:0000313" key="3">
    <source>
        <dbReference type="Proteomes" id="UP000789901"/>
    </source>
</evidence>
<evidence type="ECO:0000256" key="1">
    <source>
        <dbReference type="SAM" id="MobiDB-lite"/>
    </source>
</evidence>
<dbReference type="Proteomes" id="UP000789901">
    <property type="component" value="Unassembled WGS sequence"/>
</dbReference>